<dbReference type="AlphaFoldDB" id="A0A4Y3QUP4"/>
<evidence type="ECO:0000256" key="1">
    <source>
        <dbReference type="SAM" id="MobiDB-lite"/>
    </source>
</evidence>
<protein>
    <submittedName>
        <fullName evidence="2">Uncharacterized protein</fullName>
    </submittedName>
</protein>
<evidence type="ECO:0000313" key="3">
    <source>
        <dbReference type="Proteomes" id="UP000319210"/>
    </source>
</evidence>
<name>A0A4Y3QUP4_STRCI</name>
<keyword evidence="3" id="KW-1185">Reference proteome</keyword>
<evidence type="ECO:0000313" key="2">
    <source>
        <dbReference type="EMBL" id="GEB48961.1"/>
    </source>
</evidence>
<accession>A0A4Y3QUP4</accession>
<organism evidence="2 3">
    <name type="scientific">Streptomyces cacaoi</name>
    <dbReference type="NCBI Taxonomy" id="1898"/>
    <lineage>
        <taxon>Bacteria</taxon>
        <taxon>Bacillati</taxon>
        <taxon>Actinomycetota</taxon>
        <taxon>Actinomycetes</taxon>
        <taxon>Kitasatosporales</taxon>
        <taxon>Streptomycetaceae</taxon>
        <taxon>Streptomyces</taxon>
    </lineage>
</organism>
<dbReference type="EMBL" id="BJMM01000005">
    <property type="protein sequence ID" value="GEB48961.1"/>
    <property type="molecule type" value="Genomic_DNA"/>
</dbReference>
<sequence>MWHFPPGFRAAGGSRIRSGPGAGPSAPWPGTRRAPPHGARGGTAEGRAGAWPCSSPARPVGGRGGFTTVIRRSWDGSCGALHRDLMSRTEISLVFAHACRAGPPTSGRFGRVGTTRSAARPTDWYGKPVLFPGPIRRTGSGTLHRRRQFTCVEGVLP</sequence>
<reference evidence="2 3" key="1">
    <citation type="submission" date="2019-06" db="EMBL/GenBank/DDBJ databases">
        <title>Whole genome shotgun sequence of Streptomyces cacaoi subsp. cacaoi NBRC 12748.</title>
        <authorList>
            <person name="Hosoyama A."/>
            <person name="Uohara A."/>
            <person name="Ohji S."/>
            <person name="Ichikawa N."/>
        </authorList>
    </citation>
    <scope>NUCLEOTIDE SEQUENCE [LARGE SCALE GENOMIC DNA]</scope>
    <source>
        <strain evidence="2 3">NBRC 12748</strain>
    </source>
</reference>
<gene>
    <name evidence="2" type="ORF">SCA03_15120</name>
</gene>
<comment type="caution">
    <text evidence="2">The sequence shown here is derived from an EMBL/GenBank/DDBJ whole genome shotgun (WGS) entry which is preliminary data.</text>
</comment>
<proteinExistence type="predicted"/>
<dbReference type="Proteomes" id="UP000319210">
    <property type="component" value="Unassembled WGS sequence"/>
</dbReference>
<feature type="region of interest" description="Disordered" evidence="1">
    <location>
        <begin position="1"/>
        <end position="62"/>
    </location>
</feature>